<dbReference type="KEGG" id="smus:C7J88_06015"/>
<dbReference type="RefSeq" id="WP_095117729.1">
    <property type="nucleotide sequence ID" value="NZ_BMCB01000004.1"/>
</dbReference>
<dbReference type="AlphaFoldDB" id="A0A240CA64"/>
<dbReference type="Proteomes" id="UP000243706">
    <property type="component" value="Chromosome 1"/>
</dbReference>
<gene>
    <name evidence="3" type="ORF">GCM10007183_09460</name>
    <name evidence="4" type="ORF">SAMEA4412661_01874</name>
</gene>
<evidence type="ECO:0000313" key="4">
    <source>
        <dbReference type="EMBL" id="SNW04153.1"/>
    </source>
</evidence>
<feature type="compositionally biased region" description="Basic and acidic residues" evidence="1">
    <location>
        <begin position="21"/>
        <end position="65"/>
    </location>
</feature>
<dbReference type="EMBL" id="LT906464">
    <property type="protein sequence ID" value="SNW04153.1"/>
    <property type="molecule type" value="Genomic_DNA"/>
</dbReference>
<feature type="chain" id="PRO_5039427392" evidence="2">
    <location>
        <begin position="20"/>
        <end position="202"/>
    </location>
</feature>
<dbReference type="OrthoDB" id="2414075at2"/>
<keyword evidence="2" id="KW-0732">Signal</keyword>
<feature type="region of interest" description="Disordered" evidence="1">
    <location>
        <begin position="19"/>
        <end position="107"/>
    </location>
</feature>
<dbReference type="Proteomes" id="UP000652995">
    <property type="component" value="Unassembled WGS sequence"/>
</dbReference>
<evidence type="ECO:0000256" key="2">
    <source>
        <dbReference type="SAM" id="SignalP"/>
    </source>
</evidence>
<evidence type="ECO:0000313" key="5">
    <source>
        <dbReference type="Proteomes" id="UP000243706"/>
    </source>
</evidence>
<reference evidence="4 5" key="2">
    <citation type="submission" date="2017-06" db="EMBL/GenBank/DDBJ databases">
        <authorList>
            <consortium name="Pathogen Informatics"/>
        </authorList>
    </citation>
    <scope>NUCLEOTIDE SEQUENCE [LARGE SCALE GENOMIC DNA]</scope>
    <source>
        <strain evidence="4 5">NCTC13833</strain>
    </source>
</reference>
<sequence>MKRLLAGLFAFALVLAACSNDDSHNESKDKKTEPKTEQKQQKSTEKDEKASKEKEADHAEKDKAENSQTEDQTQQAATADNHGQTAAAQNNDQQTTASTNATGPYQGQNVVPVAQNLVRQPLSDQQAQELLPEFQGALQKATAEVNQFNGYDNPYNDYAAEGEDGYYMYVFSFLNQANPGTYTIVTVDKAGDVKIVNPAYRQ</sequence>
<evidence type="ECO:0000256" key="1">
    <source>
        <dbReference type="SAM" id="MobiDB-lite"/>
    </source>
</evidence>
<reference evidence="3" key="4">
    <citation type="submission" date="2024-05" db="EMBL/GenBank/DDBJ databases">
        <authorList>
            <person name="Sun Q."/>
            <person name="Sedlacek I."/>
        </authorList>
    </citation>
    <scope>NUCLEOTIDE SEQUENCE</scope>
    <source>
        <strain evidence="3">CCM 4175</strain>
    </source>
</reference>
<evidence type="ECO:0000313" key="6">
    <source>
        <dbReference type="Proteomes" id="UP000652995"/>
    </source>
</evidence>
<protein>
    <submittedName>
        <fullName evidence="4">Putative lipoprotein</fullName>
    </submittedName>
</protein>
<proteinExistence type="predicted"/>
<accession>A0A240CA64</accession>
<keyword evidence="6" id="KW-1185">Reference proteome</keyword>
<keyword evidence="4" id="KW-0449">Lipoprotein</keyword>
<dbReference type="EMBL" id="BMCB01000004">
    <property type="protein sequence ID" value="GGA87415.1"/>
    <property type="molecule type" value="Genomic_DNA"/>
</dbReference>
<reference evidence="6" key="3">
    <citation type="journal article" date="2019" name="Int. J. Syst. Evol. Microbiol.">
        <title>The Global Catalogue of Microorganisms (GCM) 10K type strain sequencing project: providing services to taxonomists for standard genome sequencing and annotation.</title>
        <authorList>
            <consortium name="The Broad Institute Genomics Platform"/>
            <consortium name="The Broad Institute Genome Sequencing Center for Infectious Disease"/>
            <person name="Wu L."/>
            <person name="Ma J."/>
        </authorList>
    </citation>
    <scope>NUCLEOTIDE SEQUENCE [LARGE SCALE GENOMIC DNA]</scope>
    <source>
        <strain evidence="6">CCM 4175</strain>
    </source>
</reference>
<evidence type="ECO:0000313" key="3">
    <source>
        <dbReference type="EMBL" id="GGA87415.1"/>
    </source>
</evidence>
<reference evidence="3" key="1">
    <citation type="journal article" date="2014" name="Int. J. Syst. Evol. Microbiol.">
        <title>Complete genome of a new Firmicutes species belonging to the dominant human colonic microbiota ('Ruminococcus bicirculans') reveals two chromosomes and a selective capacity to utilize plant glucans.</title>
        <authorList>
            <consortium name="NISC Comparative Sequencing Program"/>
            <person name="Wegmann U."/>
            <person name="Louis P."/>
            <person name="Goesmann A."/>
            <person name="Henrissat B."/>
            <person name="Duncan S.H."/>
            <person name="Flint H.J."/>
        </authorList>
    </citation>
    <scope>NUCLEOTIDE SEQUENCE</scope>
    <source>
        <strain evidence="3">CCM 4175</strain>
    </source>
</reference>
<feature type="compositionally biased region" description="Low complexity" evidence="1">
    <location>
        <begin position="69"/>
        <end position="102"/>
    </location>
</feature>
<name>A0A240CA64_9STAP</name>
<feature type="signal peptide" evidence="2">
    <location>
        <begin position="1"/>
        <end position="19"/>
    </location>
</feature>
<dbReference type="PROSITE" id="PS51257">
    <property type="entry name" value="PROKAR_LIPOPROTEIN"/>
    <property type="match status" value="1"/>
</dbReference>
<organism evidence="4 5">
    <name type="scientific">Staphylococcus muscae</name>
    <dbReference type="NCBI Taxonomy" id="1294"/>
    <lineage>
        <taxon>Bacteria</taxon>
        <taxon>Bacillati</taxon>
        <taxon>Bacillota</taxon>
        <taxon>Bacilli</taxon>
        <taxon>Bacillales</taxon>
        <taxon>Staphylococcaceae</taxon>
        <taxon>Staphylococcus</taxon>
    </lineage>
</organism>